<evidence type="ECO:0000313" key="8">
    <source>
        <dbReference type="Proteomes" id="UP000319865"/>
    </source>
</evidence>
<protein>
    <submittedName>
        <fullName evidence="7">Branched-chain amino acid transport system ATP-binding protein</fullName>
    </submittedName>
</protein>
<dbReference type="Pfam" id="PF12399">
    <property type="entry name" value="BCA_ABC_TP_C"/>
    <property type="match status" value="1"/>
</dbReference>
<keyword evidence="3" id="KW-0547">Nucleotide-binding</keyword>
<evidence type="ECO:0000256" key="1">
    <source>
        <dbReference type="ARBA" id="ARBA00005417"/>
    </source>
</evidence>
<dbReference type="SMART" id="SM00382">
    <property type="entry name" value="AAA"/>
    <property type="match status" value="2"/>
</dbReference>
<evidence type="ECO:0000256" key="3">
    <source>
        <dbReference type="ARBA" id="ARBA00022741"/>
    </source>
</evidence>
<dbReference type="InterPro" id="IPR003593">
    <property type="entry name" value="AAA+_ATPase"/>
</dbReference>
<dbReference type="RefSeq" id="WP_142025270.1">
    <property type="nucleotide sequence ID" value="NZ_VFQE01000001.1"/>
</dbReference>
<evidence type="ECO:0000256" key="2">
    <source>
        <dbReference type="ARBA" id="ARBA00022448"/>
    </source>
</evidence>
<feature type="domain" description="ABC transporter" evidence="6">
    <location>
        <begin position="22"/>
        <end position="260"/>
    </location>
</feature>
<dbReference type="CDD" id="cd03224">
    <property type="entry name" value="ABC_TM1139_LivF_branched"/>
    <property type="match status" value="1"/>
</dbReference>
<keyword evidence="2" id="KW-0813">Transport</keyword>
<reference evidence="7 8" key="1">
    <citation type="submission" date="2019-06" db="EMBL/GenBank/DDBJ databases">
        <title>Sequencing the genomes of 1000 actinobacteria strains.</title>
        <authorList>
            <person name="Klenk H.-P."/>
        </authorList>
    </citation>
    <scope>NUCLEOTIDE SEQUENCE [LARGE SCALE GENOMIC DNA]</scope>
    <source>
        <strain evidence="7 8">DSM 46837</strain>
    </source>
</reference>
<accession>A0A543PF08</accession>
<name>A0A543PF08_9ACTN</name>
<dbReference type="InterPro" id="IPR027417">
    <property type="entry name" value="P-loop_NTPase"/>
</dbReference>
<keyword evidence="4 7" id="KW-0067">ATP-binding</keyword>
<evidence type="ECO:0000259" key="6">
    <source>
        <dbReference type="PROSITE" id="PS50893"/>
    </source>
</evidence>
<dbReference type="EMBL" id="VFQE01000001">
    <property type="protein sequence ID" value="TQN42663.1"/>
    <property type="molecule type" value="Genomic_DNA"/>
</dbReference>
<dbReference type="InterPro" id="IPR003439">
    <property type="entry name" value="ABC_transporter-like_ATP-bd"/>
</dbReference>
<dbReference type="GO" id="GO:0005524">
    <property type="term" value="F:ATP binding"/>
    <property type="evidence" value="ECO:0007669"/>
    <property type="project" value="UniProtKB-KW"/>
</dbReference>
<dbReference type="SUPFAM" id="SSF52540">
    <property type="entry name" value="P-loop containing nucleoside triphosphate hydrolases"/>
    <property type="match status" value="2"/>
</dbReference>
<dbReference type="CDD" id="cd03219">
    <property type="entry name" value="ABC_Mj1267_LivG_branched"/>
    <property type="match status" value="1"/>
</dbReference>
<evidence type="ECO:0000313" key="7">
    <source>
        <dbReference type="EMBL" id="TQN42663.1"/>
    </source>
</evidence>
<dbReference type="Proteomes" id="UP000319865">
    <property type="component" value="Unassembled WGS sequence"/>
</dbReference>
<feature type="domain" description="ABC transporter" evidence="6">
    <location>
        <begin position="285"/>
        <end position="533"/>
    </location>
</feature>
<evidence type="ECO:0000256" key="5">
    <source>
        <dbReference type="ARBA" id="ARBA00022970"/>
    </source>
</evidence>
<dbReference type="InterPro" id="IPR017871">
    <property type="entry name" value="ABC_transporter-like_CS"/>
</dbReference>
<dbReference type="PANTHER" id="PTHR43820">
    <property type="entry name" value="HIGH-AFFINITY BRANCHED-CHAIN AMINO ACID TRANSPORT ATP-BINDING PROTEIN LIVF"/>
    <property type="match status" value="1"/>
</dbReference>
<dbReference type="OrthoDB" id="501320at2"/>
<dbReference type="InterPro" id="IPR032823">
    <property type="entry name" value="BCA_ABC_TP_C"/>
</dbReference>
<dbReference type="GO" id="GO:0015658">
    <property type="term" value="F:branched-chain amino acid transmembrane transporter activity"/>
    <property type="evidence" value="ECO:0007669"/>
    <property type="project" value="TreeGrafter"/>
</dbReference>
<dbReference type="AlphaFoldDB" id="A0A543PF08"/>
<dbReference type="PROSITE" id="PS00211">
    <property type="entry name" value="ABC_TRANSPORTER_1"/>
    <property type="match status" value="1"/>
</dbReference>
<dbReference type="GO" id="GO:0016887">
    <property type="term" value="F:ATP hydrolysis activity"/>
    <property type="evidence" value="ECO:0007669"/>
    <property type="project" value="InterPro"/>
</dbReference>
<gene>
    <name evidence="7" type="ORF">FHU33_2069</name>
</gene>
<keyword evidence="5" id="KW-0029">Amino-acid transport</keyword>
<keyword evidence="8" id="KW-1185">Reference proteome</keyword>
<dbReference type="PANTHER" id="PTHR43820:SF4">
    <property type="entry name" value="HIGH-AFFINITY BRANCHED-CHAIN AMINO ACID TRANSPORT ATP-BINDING PROTEIN LIVF"/>
    <property type="match status" value="1"/>
</dbReference>
<dbReference type="InterPro" id="IPR052156">
    <property type="entry name" value="BCAA_Transport_ATP-bd_LivF"/>
</dbReference>
<proteinExistence type="inferred from homology"/>
<comment type="similarity">
    <text evidence="1">Belongs to the ABC transporter superfamily.</text>
</comment>
<dbReference type="PROSITE" id="PS50893">
    <property type="entry name" value="ABC_TRANSPORTER_2"/>
    <property type="match status" value="2"/>
</dbReference>
<dbReference type="GO" id="GO:0015807">
    <property type="term" value="P:L-amino acid transport"/>
    <property type="evidence" value="ECO:0007669"/>
    <property type="project" value="TreeGrafter"/>
</dbReference>
<dbReference type="Pfam" id="PF00005">
    <property type="entry name" value="ABC_tran"/>
    <property type="match status" value="2"/>
</dbReference>
<comment type="caution">
    <text evidence="7">The sequence shown here is derived from an EMBL/GenBank/DDBJ whole genome shotgun (WGS) entry which is preliminary data.</text>
</comment>
<sequence>MSDVHGSNLPVGSPAAGRDALLEVRDLHVSYAGSVQALRGVSIWVPDGGIVAVLGNNGAGKSTLLRAISGSLAREGGTVDSGSVLLGGRPLAVRSASDVVRQGVLQVPEGRRVFGSLSVEENLRAGGTAARDAKSRDEARAKVYDLFPILHERRRQRAGLLSGGEQQMLAIGRALMGSPRILLLDEPSLGLAPLIVEQIGDVITEINRQGTAVVLVEQNAAMALRVASHAFVLEVGRISLEGPAAELARTDEVRDRYLGVGAEAAVTPVVAETPTASAGASVRDLVVEGLTVRFGGIKALTDVSFTVASGSLHALIGPNGAGKSTCLNVLSGVYAATEGSARYGEDDLTRLPRHEIAALGISRTFQNMALSPTETVLDNLLVARHRHMRTGFVSAALRLPRARREAAEHEAAVVRIAELIGLGRTLRHPVSDLPYGDRKRVELARALCAEPGLLLLDEPVAGMNFNESVAMEEAIGTVQHELGISIVLVEHDMRFVMGLADRVTVLDFGKRIADGTPAEVQSDPDVLRAYLGDQQEERR</sequence>
<evidence type="ECO:0000256" key="4">
    <source>
        <dbReference type="ARBA" id="ARBA00022840"/>
    </source>
</evidence>
<dbReference type="FunFam" id="3.40.50.300:FF:000421">
    <property type="entry name" value="Branched-chain amino acid ABC transporter ATP-binding protein"/>
    <property type="match status" value="1"/>
</dbReference>
<dbReference type="Gene3D" id="3.40.50.300">
    <property type="entry name" value="P-loop containing nucleotide triphosphate hydrolases"/>
    <property type="match status" value="2"/>
</dbReference>
<organism evidence="7 8">
    <name type="scientific">Blastococcus colisei</name>
    <dbReference type="NCBI Taxonomy" id="1564162"/>
    <lineage>
        <taxon>Bacteria</taxon>
        <taxon>Bacillati</taxon>
        <taxon>Actinomycetota</taxon>
        <taxon>Actinomycetes</taxon>
        <taxon>Geodermatophilales</taxon>
        <taxon>Geodermatophilaceae</taxon>
        <taxon>Blastococcus</taxon>
    </lineage>
</organism>